<comment type="subcellular location">
    <subcellularLocation>
        <location evidence="1">Endomembrane system</location>
        <topology evidence="1">Multi-pass membrane protein</topology>
    </subcellularLocation>
</comment>
<dbReference type="AlphaFoldDB" id="A0A9P8NZE8"/>
<dbReference type="GO" id="GO:0012505">
    <property type="term" value="C:endomembrane system"/>
    <property type="evidence" value="ECO:0007669"/>
    <property type="project" value="UniProtKB-SubCell"/>
</dbReference>
<dbReference type="GO" id="GO:0015174">
    <property type="term" value="F:basic amino acid transmembrane transporter activity"/>
    <property type="evidence" value="ECO:0007669"/>
    <property type="project" value="TreeGrafter"/>
</dbReference>
<keyword evidence="11" id="KW-1185">Reference proteome</keyword>
<feature type="transmembrane region" description="Helical" evidence="8">
    <location>
        <begin position="250"/>
        <end position="269"/>
    </location>
</feature>
<dbReference type="InterPro" id="IPR020846">
    <property type="entry name" value="MFS_dom"/>
</dbReference>
<reference evidence="10" key="2">
    <citation type="submission" date="2021-01" db="EMBL/GenBank/DDBJ databases">
        <authorList>
            <person name="Schikora-Tamarit M.A."/>
        </authorList>
    </citation>
    <scope>NUCLEOTIDE SEQUENCE</scope>
    <source>
        <strain evidence="10">CBS6075</strain>
    </source>
</reference>
<evidence type="ECO:0000256" key="3">
    <source>
        <dbReference type="ARBA" id="ARBA00022448"/>
    </source>
</evidence>
<evidence type="ECO:0000313" key="10">
    <source>
        <dbReference type="EMBL" id="KAH3662520.1"/>
    </source>
</evidence>
<feature type="transmembrane region" description="Helical" evidence="8">
    <location>
        <begin position="124"/>
        <end position="148"/>
    </location>
</feature>
<dbReference type="Proteomes" id="UP000769157">
    <property type="component" value="Unassembled WGS sequence"/>
</dbReference>
<dbReference type="OrthoDB" id="3437016at2759"/>
<evidence type="ECO:0000256" key="2">
    <source>
        <dbReference type="ARBA" id="ARBA00008335"/>
    </source>
</evidence>
<feature type="transmembrane region" description="Helical" evidence="8">
    <location>
        <begin position="275"/>
        <end position="293"/>
    </location>
</feature>
<feature type="transmembrane region" description="Helical" evidence="8">
    <location>
        <begin position="532"/>
        <end position="552"/>
    </location>
</feature>
<keyword evidence="5 8" id="KW-1133">Transmembrane helix</keyword>
<name>A0A9P8NZE8_9ASCO</name>
<feature type="transmembrane region" description="Helical" evidence="8">
    <location>
        <begin position="209"/>
        <end position="229"/>
    </location>
</feature>
<dbReference type="InterPro" id="IPR011701">
    <property type="entry name" value="MFS"/>
</dbReference>
<dbReference type="EMBL" id="JAEUBE010000378">
    <property type="protein sequence ID" value="KAH3662520.1"/>
    <property type="molecule type" value="Genomic_DNA"/>
</dbReference>
<dbReference type="InterPro" id="IPR005829">
    <property type="entry name" value="Sugar_transporter_CS"/>
</dbReference>
<feature type="transmembrane region" description="Helical" evidence="8">
    <location>
        <begin position="418"/>
        <end position="440"/>
    </location>
</feature>
<comment type="caution">
    <text evidence="10">The sequence shown here is derived from an EMBL/GenBank/DDBJ whole genome shotgun (WGS) entry which is preliminary data.</text>
</comment>
<organism evidence="10 11">
    <name type="scientific">Ogataea philodendri</name>
    <dbReference type="NCBI Taxonomy" id="1378263"/>
    <lineage>
        <taxon>Eukaryota</taxon>
        <taxon>Fungi</taxon>
        <taxon>Dikarya</taxon>
        <taxon>Ascomycota</taxon>
        <taxon>Saccharomycotina</taxon>
        <taxon>Pichiomycetes</taxon>
        <taxon>Pichiales</taxon>
        <taxon>Pichiaceae</taxon>
        <taxon>Ogataea</taxon>
    </lineage>
</organism>
<feature type="transmembrane region" description="Helical" evidence="8">
    <location>
        <begin position="57"/>
        <end position="81"/>
    </location>
</feature>
<dbReference type="Pfam" id="PF07690">
    <property type="entry name" value="MFS_1"/>
    <property type="match status" value="1"/>
</dbReference>
<evidence type="ECO:0000256" key="1">
    <source>
        <dbReference type="ARBA" id="ARBA00004127"/>
    </source>
</evidence>
<dbReference type="InterPro" id="IPR036259">
    <property type="entry name" value="MFS_trans_sf"/>
</dbReference>
<feature type="domain" description="Major facilitator superfamily (MFS) profile" evidence="9">
    <location>
        <begin position="59"/>
        <end position="553"/>
    </location>
</feature>
<keyword evidence="3" id="KW-0813">Transport</keyword>
<dbReference type="RefSeq" id="XP_046059609.1">
    <property type="nucleotide sequence ID" value="XM_046206989.1"/>
</dbReference>
<dbReference type="PANTHER" id="PTHR23501">
    <property type="entry name" value="MAJOR FACILITATOR SUPERFAMILY"/>
    <property type="match status" value="1"/>
</dbReference>
<dbReference type="GO" id="GO:0000329">
    <property type="term" value="C:fungal-type vacuole membrane"/>
    <property type="evidence" value="ECO:0007669"/>
    <property type="project" value="TreeGrafter"/>
</dbReference>
<gene>
    <name evidence="10" type="ORF">OGAPHI_005772</name>
</gene>
<feature type="transmembrane region" description="Helical" evidence="8">
    <location>
        <begin position="93"/>
        <end position="112"/>
    </location>
</feature>
<dbReference type="SUPFAM" id="SSF103473">
    <property type="entry name" value="MFS general substrate transporter"/>
    <property type="match status" value="1"/>
</dbReference>
<evidence type="ECO:0000313" key="11">
    <source>
        <dbReference type="Proteomes" id="UP000769157"/>
    </source>
</evidence>
<protein>
    <recommendedName>
        <fullName evidence="7">MFS-type drug efflux transporter P55</fullName>
    </recommendedName>
</protein>
<evidence type="ECO:0000256" key="7">
    <source>
        <dbReference type="ARBA" id="ARBA00044273"/>
    </source>
</evidence>
<evidence type="ECO:0000256" key="6">
    <source>
        <dbReference type="ARBA" id="ARBA00023136"/>
    </source>
</evidence>
<accession>A0A9P8NZE8</accession>
<comment type="similarity">
    <text evidence="2">Belongs to the major facilitator superfamily.</text>
</comment>
<dbReference type="GeneID" id="70237736"/>
<keyword evidence="4 8" id="KW-0812">Transmembrane</keyword>
<dbReference type="Gene3D" id="1.20.1250.20">
    <property type="entry name" value="MFS general substrate transporter like domains"/>
    <property type="match status" value="2"/>
</dbReference>
<keyword evidence="6 8" id="KW-0472">Membrane</keyword>
<evidence type="ECO:0000256" key="4">
    <source>
        <dbReference type="ARBA" id="ARBA00022692"/>
    </source>
</evidence>
<proteinExistence type="inferred from homology"/>
<dbReference type="PROSITE" id="PS50850">
    <property type="entry name" value="MFS"/>
    <property type="match status" value="1"/>
</dbReference>
<reference evidence="10" key="1">
    <citation type="journal article" date="2021" name="Open Biol.">
        <title>Shared evolutionary footprints suggest mitochondrial oxidative damage underlies multiple complex I losses in fungi.</title>
        <authorList>
            <person name="Schikora-Tamarit M.A."/>
            <person name="Marcet-Houben M."/>
            <person name="Nosek J."/>
            <person name="Gabaldon T."/>
        </authorList>
    </citation>
    <scope>NUCLEOTIDE SEQUENCE</scope>
    <source>
        <strain evidence="10">CBS6075</strain>
    </source>
</reference>
<dbReference type="PROSITE" id="PS00216">
    <property type="entry name" value="SUGAR_TRANSPORT_1"/>
    <property type="match status" value="1"/>
</dbReference>
<evidence type="ECO:0000256" key="5">
    <source>
        <dbReference type="ARBA" id="ARBA00022989"/>
    </source>
</evidence>
<feature type="transmembrane region" description="Helical" evidence="8">
    <location>
        <begin position="353"/>
        <end position="371"/>
    </location>
</feature>
<sequence length="561" mass="61314">MTTPKSPLLTDASTSLPGYVADEIGEELEPGYGSIAQEQSSAETNDDEFLVPPRQMYVILGCIFSLTFLASLDTTILSTIMTEIASDLNAIPYLSWIATSYLLASSIVQPLGKLSDIFGRRPMILGCITIFTIGCLQCATATTAWSFVIGRFLSGFASGLNTLGSITMSDLVPLRKRGVYQGLANLCYGTGSAFGTLGGQLAKKYGWRFVFWIQVPVGVSCFFLCLFNLKLPSVSTTTLTWKQKLKRVDVLGILSLAFTLFVFVVVTSFEWPSMSLLIAGCVVLFVSLGLFIYIENTAIDPIVPPELLKNRSILGSSLANWFGTMYLCCVTFYYPAYLTTVYGFDTGQVGNRLVPAIVVSSFASIGSGYYMKVTGKYRNFSIVVALLGLISILVLVLTTRPKPVATLLPDVLLMIMPIVPYCSYVSMLTTTLLSLIASVPQEHQSAVTSVQYAFRSTGSTLGTSLASLLFQWNLGHFLKTRLFQHAPENVSKEETLYIIDKALHSATYIHSAPEWAVATLVNGYNVGCWSTFLYALVASLFGFLSILAVREYKLHSTVSRK</sequence>
<dbReference type="PANTHER" id="PTHR23501:SF191">
    <property type="entry name" value="VACUOLAR BASIC AMINO ACID TRANSPORTER 4"/>
    <property type="match status" value="1"/>
</dbReference>
<feature type="transmembrane region" description="Helical" evidence="8">
    <location>
        <begin position="380"/>
        <end position="398"/>
    </location>
</feature>
<evidence type="ECO:0000259" key="9">
    <source>
        <dbReference type="PROSITE" id="PS50850"/>
    </source>
</evidence>
<evidence type="ECO:0000256" key="8">
    <source>
        <dbReference type="SAM" id="Phobius"/>
    </source>
</evidence>
<feature type="transmembrane region" description="Helical" evidence="8">
    <location>
        <begin position="313"/>
        <end position="333"/>
    </location>
</feature>